<dbReference type="Pfam" id="PF09603">
    <property type="entry name" value="Fib_succ_major"/>
    <property type="match status" value="1"/>
</dbReference>
<feature type="domain" description="Fibrobacter succinogenes major paralogous" evidence="2">
    <location>
        <begin position="46"/>
        <end position="144"/>
    </location>
</feature>
<feature type="domain" description="Secretion system C-terminal sorting" evidence="3">
    <location>
        <begin position="342"/>
        <end position="406"/>
    </location>
</feature>
<reference evidence="4 5" key="1">
    <citation type="submission" date="2021-12" db="EMBL/GenBank/DDBJ databases">
        <title>Genome sequencing of bacteria with rrn-lacking chromosome and rrn-plasmid.</title>
        <authorList>
            <person name="Anda M."/>
            <person name="Iwasaki W."/>
        </authorList>
    </citation>
    <scope>NUCLEOTIDE SEQUENCE [LARGE SCALE GENOMIC DNA]</scope>
    <source>
        <strain evidence="4 5">NBRC 15940</strain>
    </source>
</reference>
<name>A0AAN4W5F3_9BACT</name>
<organism evidence="4 5">
    <name type="scientific">Persicobacter diffluens</name>
    <dbReference type="NCBI Taxonomy" id="981"/>
    <lineage>
        <taxon>Bacteria</taxon>
        <taxon>Pseudomonadati</taxon>
        <taxon>Bacteroidota</taxon>
        <taxon>Cytophagia</taxon>
        <taxon>Cytophagales</taxon>
        <taxon>Persicobacteraceae</taxon>
        <taxon>Persicobacter</taxon>
    </lineage>
</organism>
<evidence type="ECO:0000256" key="1">
    <source>
        <dbReference type="SAM" id="SignalP"/>
    </source>
</evidence>
<accession>A0AAN4W5F3</accession>
<evidence type="ECO:0000259" key="3">
    <source>
        <dbReference type="Pfam" id="PF18962"/>
    </source>
</evidence>
<feature type="signal peptide" evidence="1">
    <location>
        <begin position="1"/>
        <end position="20"/>
    </location>
</feature>
<evidence type="ECO:0008006" key="6">
    <source>
        <dbReference type="Google" id="ProtNLM"/>
    </source>
</evidence>
<dbReference type="NCBIfam" id="TIGR04183">
    <property type="entry name" value="Por_Secre_tail"/>
    <property type="match status" value="1"/>
</dbReference>
<comment type="caution">
    <text evidence="4">The sequence shown here is derived from an EMBL/GenBank/DDBJ whole genome shotgun (WGS) entry which is preliminary data.</text>
</comment>
<feature type="chain" id="PRO_5043005264" description="Secretion system C-terminal sorting domain-containing protein" evidence="1">
    <location>
        <begin position="21"/>
        <end position="413"/>
    </location>
</feature>
<gene>
    <name evidence="4" type="ORF">PEDI_49820</name>
</gene>
<dbReference type="EMBL" id="BQKE01000005">
    <property type="protein sequence ID" value="GJM64430.1"/>
    <property type="molecule type" value="Genomic_DNA"/>
</dbReference>
<evidence type="ECO:0000313" key="4">
    <source>
        <dbReference type="EMBL" id="GJM64430.1"/>
    </source>
</evidence>
<dbReference type="InterPro" id="IPR011871">
    <property type="entry name" value="Fib_succ_major"/>
</dbReference>
<dbReference type="Proteomes" id="UP001310022">
    <property type="component" value="Unassembled WGS sequence"/>
</dbReference>
<keyword evidence="5" id="KW-1185">Reference proteome</keyword>
<dbReference type="Pfam" id="PF18962">
    <property type="entry name" value="Por_Secre_tail"/>
    <property type="match status" value="1"/>
</dbReference>
<evidence type="ECO:0000259" key="2">
    <source>
        <dbReference type="Pfam" id="PF09603"/>
    </source>
</evidence>
<protein>
    <recommendedName>
        <fullName evidence="6">Secretion system C-terminal sorting domain-containing protein</fullName>
    </recommendedName>
</protein>
<keyword evidence="1" id="KW-0732">Signal</keyword>
<evidence type="ECO:0000313" key="5">
    <source>
        <dbReference type="Proteomes" id="UP001310022"/>
    </source>
</evidence>
<sequence length="413" mass="46187">MKRSLLFSLFVLAFSGMALGQNVGDTGELEDIEGNVYEVKLMPDGYWWMTEFLIVRKNAQGEDIDYRMPWNGTEQSQAYVDEGRGLLYNRDVTMQMSKDQPFYALRPQGICPDGWHVPTKEDYIALTTALRGGAAPADGWDETFHWTELVSELGLDNLGGQWNPLKPVGEEPNVDAAQLTWAAVYTSSRFPWGYHEMSDLKVRTDGGAAGFTQDNPERYDNCICRKNKAVSYEVTEMTDALIKVDLSEAFVELTDQIEVWNIEDENDPWKMEAEVFWGMDDQGEDDMTKIEIDGNFPFDDESAIEIRFADTQEALPLGGYDIARTGEEDIPTSVEKVSKLDIYPNPAEDFVSISAEVGSVLTITRLSGELVNKVTIVENGPTKVDVAFLSNGLYLLKLASPSGQLSVCKLIKK</sequence>
<dbReference type="AlphaFoldDB" id="A0AAN4W5F3"/>
<proteinExistence type="predicted"/>
<dbReference type="InterPro" id="IPR026444">
    <property type="entry name" value="Secre_tail"/>
</dbReference>
<dbReference type="RefSeq" id="WP_338239495.1">
    <property type="nucleotide sequence ID" value="NZ_BQKE01000005.1"/>
</dbReference>